<dbReference type="PANTHER" id="PTHR21077">
    <property type="entry name" value="EME1 PROTEIN"/>
    <property type="match status" value="1"/>
</dbReference>
<comment type="subcellular location">
    <subcellularLocation>
        <location evidence="2">Nucleus</location>
    </subcellularLocation>
</comment>
<keyword evidence="9" id="KW-0233">DNA recombination</keyword>
<evidence type="ECO:0000256" key="4">
    <source>
        <dbReference type="ARBA" id="ARBA00022723"/>
    </source>
</evidence>
<dbReference type="InterPro" id="IPR033310">
    <property type="entry name" value="Mms4/EME1/EME2"/>
</dbReference>
<evidence type="ECO:0000256" key="10">
    <source>
        <dbReference type="ARBA" id="ARBA00023204"/>
    </source>
</evidence>
<dbReference type="Gene3D" id="3.40.50.10130">
    <property type="match status" value="1"/>
</dbReference>
<evidence type="ECO:0000256" key="12">
    <source>
        <dbReference type="ARBA" id="ARBA00023254"/>
    </source>
</evidence>
<keyword evidence="12" id="KW-0469">Meiosis</keyword>
<evidence type="ECO:0000313" key="14">
    <source>
        <dbReference type="EMBL" id="KAK9836458.1"/>
    </source>
</evidence>
<feature type="compositionally biased region" description="Polar residues" evidence="13">
    <location>
        <begin position="36"/>
        <end position="54"/>
    </location>
</feature>
<keyword evidence="8" id="KW-0460">Magnesium</keyword>
<feature type="compositionally biased region" description="Basic and acidic residues" evidence="13">
    <location>
        <begin position="191"/>
        <end position="232"/>
    </location>
</feature>
<organism evidence="14 15">
    <name type="scientific">Apatococcus lobatus</name>
    <dbReference type="NCBI Taxonomy" id="904363"/>
    <lineage>
        <taxon>Eukaryota</taxon>
        <taxon>Viridiplantae</taxon>
        <taxon>Chlorophyta</taxon>
        <taxon>core chlorophytes</taxon>
        <taxon>Trebouxiophyceae</taxon>
        <taxon>Chlorellales</taxon>
        <taxon>Chlorellaceae</taxon>
        <taxon>Apatococcus</taxon>
    </lineage>
</organism>
<dbReference type="Proteomes" id="UP001438707">
    <property type="component" value="Unassembled WGS sequence"/>
</dbReference>
<accession>A0AAW1RSJ4</accession>
<dbReference type="AlphaFoldDB" id="A0AAW1RSJ4"/>
<dbReference type="PANTHER" id="PTHR21077:SF5">
    <property type="entry name" value="CROSSOVER JUNCTION ENDONUCLEASE MMS4"/>
    <property type="match status" value="1"/>
</dbReference>
<keyword evidence="5" id="KW-0255">Endonuclease</keyword>
<keyword evidence="15" id="KW-1185">Reference proteome</keyword>
<name>A0AAW1RSJ4_9CHLO</name>
<dbReference type="GO" id="GO:0016787">
    <property type="term" value="F:hydrolase activity"/>
    <property type="evidence" value="ECO:0007669"/>
    <property type="project" value="UniProtKB-KW"/>
</dbReference>
<dbReference type="Gene3D" id="1.10.150.670">
    <property type="entry name" value="Crossover junction endonuclease EME1, DNA-binding domain"/>
    <property type="match status" value="1"/>
</dbReference>
<dbReference type="GO" id="GO:0005634">
    <property type="term" value="C:nucleus"/>
    <property type="evidence" value="ECO:0007669"/>
    <property type="project" value="UniProtKB-SubCell"/>
</dbReference>
<evidence type="ECO:0000313" key="15">
    <source>
        <dbReference type="Proteomes" id="UP001438707"/>
    </source>
</evidence>
<dbReference type="GO" id="GO:0004519">
    <property type="term" value="F:endonuclease activity"/>
    <property type="evidence" value="ECO:0007669"/>
    <property type="project" value="UniProtKB-KW"/>
</dbReference>
<comment type="cofactor">
    <cofactor evidence="1">
        <name>Mg(2+)</name>
        <dbReference type="ChEBI" id="CHEBI:18420"/>
    </cofactor>
</comment>
<feature type="compositionally biased region" description="Polar residues" evidence="13">
    <location>
        <begin position="63"/>
        <end position="75"/>
    </location>
</feature>
<evidence type="ECO:0000256" key="5">
    <source>
        <dbReference type="ARBA" id="ARBA00022759"/>
    </source>
</evidence>
<dbReference type="GO" id="GO:0046872">
    <property type="term" value="F:metal ion binding"/>
    <property type="evidence" value="ECO:0007669"/>
    <property type="project" value="UniProtKB-KW"/>
</dbReference>
<dbReference type="InterPro" id="IPR042530">
    <property type="entry name" value="EME1/EME2_C"/>
</dbReference>
<evidence type="ECO:0000256" key="6">
    <source>
        <dbReference type="ARBA" id="ARBA00022763"/>
    </source>
</evidence>
<keyword evidence="4" id="KW-0479">Metal-binding</keyword>
<sequence length="578" mass="62704">MSDDELLFDLGPGFCGSKRGAPLFTSKGSQAEAGGPSQQSAHGSQLDQENTVPQQRECIQEANKISSRASCQQQAADRVPMHSQQARLSATGRGPGTCQHPPGPLSPCSSGTVDVSEELRSPPQLLSSPEVARPSFGQTSAVAQQRKQGGAGGKAKATNRSAASQAWDDMDADLAGEAPPPKKRSTAGSRLTDEEREANRKAAENEKEAKRAAREVDKEAKRLRKEREKADKANQTQENKAMREMMKQAAKVARAQDREEVQRCKGNFALNEIRVLLDNRFAASRSCRPILEALETNKQSSKSAPLECLIKEAMPMRPYKSALWERFRPNAVAASSQGAVGGSRGKAETILEQVPYVMVFFEAAELVAEVQRDKLQGLMRKAAAAHPGYTLGILAEGLAHHCDMRERRENGAFDTRPIYKLIDSLGIIYPGVRYRLARDAAEMADHVLRLTRALARLPYNKEASLLDVYGGKQNTEKIGQLNQTHPLGSFERKTWFEAIGVIPHLAPNAAHAIASKHPSLGNLLSIYLDPSRSMAANAKLLDGLPSAAGGNRVGATTSKKVFSILTASDPDQIVDELC</sequence>
<evidence type="ECO:0000256" key="1">
    <source>
        <dbReference type="ARBA" id="ARBA00001946"/>
    </source>
</evidence>
<evidence type="ECO:0000256" key="11">
    <source>
        <dbReference type="ARBA" id="ARBA00023242"/>
    </source>
</evidence>
<keyword evidence="6" id="KW-0227">DNA damage</keyword>
<evidence type="ECO:0008006" key="16">
    <source>
        <dbReference type="Google" id="ProtNLM"/>
    </source>
</evidence>
<comment type="caution">
    <text evidence="14">The sequence shown here is derived from an EMBL/GenBank/DDBJ whole genome shotgun (WGS) entry which is preliminary data.</text>
</comment>
<evidence type="ECO:0000256" key="9">
    <source>
        <dbReference type="ARBA" id="ARBA00023172"/>
    </source>
</evidence>
<keyword evidence="3" id="KW-0540">Nuclease</keyword>
<keyword evidence="11" id="KW-0539">Nucleus</keyword>
<proteinExistence type="predicted"/>
<evidence type="ECO:0000256" key="3">
    <source>
        <dbReference type="ARBA" id="ARBA00022722"/>
    </source>
</evidence>
<dbReference type="GO" id="GO:0006310">
    <property type="term" value="P:DNA recombination"/>
    <property type="evidence" value="ECO:0007669"/>
    <property type="project" value="UniProtKB-KW"/>
</dbReference>
<keyword evidence="10" id="KW-0234">DNA repair</keyword>
<reference evidence="14 15" key="1">
    <citation type="journal article" date="2024" name="Nat. Commun.">
        <title>Phylogenomics reveals the evolutionary origins of lichenization in chlorophyte algae.</title>
        <authorList>
            <person name="Puginier C."/>
            <person name="Libourel C."/>
            <person name="Otte J."/>
            <person name="Skaloud P."/>
            <person name="Haon M."/>
            <person name="Grisel S."/>
            <person name="Petersen M."/>
            <person name="Berrin J.G."/>
            <person name="Delaux P.M."/>
            <person name="Dal Grande F."/>
            <person name="Keller J."/>
        </authorList>
    </citation>
    <scope>NUCLEOTIDE SEQUENCE [LARGE SCALE GENOMIC DNA]</scope>
    <source>
        <strain evidence="14 15">SAG 2145</strain>
    </source>
</reference>
<keyword evidence="7" id="KW-0378">Hydrolase</keyword>
<protein>
    <recommendedName>
        <fullName evidence="16">ERCC4 domain-containing protein</fullName>
    </recommendedName>
</protein>
<feature type="region of interest" description="Disordered" evidence="13">
    <location>
        <begin position="1"/>
        <end position="241"/>
    </location>
</feature>
<evidence type="ECO:0000256" key="8">
    <source>
        <dbReference type="ARBA" id="ARBA00022842"/>
    </source>
</evidence>
<dbReference type="EMBL" id="JALJOS010000007">
    <property type="protein sequence ID" value="KAK9836458.1"/>
    <property type="molecule type" value="Genomic_DNA"/>
</dbReference>
<dbReference type="GO" id="GO:0006281">
    <property type="term" value="P:DNA repair"/>
    <property type="evidence" value="ECO:0007669"/>
    <property type="project" value="UniProtKB-KW"/>
</dbReference>
<evidence type="ECO:0000256" key="13">
    <source>
        <dbReference type="SAM" id="MobiDB-lite"/>
    </source>
</evidence>
<evidence type="ECO:0000256" key="2">
    <source>
        <dbReference type="ARBA" id="ARBA00004123"/>
    </source>
</evidence>
<dbReference type="GO" id="GO:0051321">
    <property type="term" value="P:meiotic cell cycle"/>
    <property type="evidence" value="ECO:0007669"/>
    <property type="project" value="UniProtKB-KW"/>
</dbReference>
<evidence type="ECO:0000256" key="7">
    <source>
        <dbReference type="ARBA" id="ARBA00022801"/>
    </source>
</evidence>
<gene>
    <name evidence="14" type="ORF">WJX74_000915</name>
</gene>
<dbReference type="GO" id="GO:0048476">
    <property type="term" value="C:Holliday junction resolvase complex"/>
    <property type="evidence" value="ECO:0007669"/>
    <property type="project" value="InterPro"/>
</dbReference>